<organism evidence="1 2">
    <name type="scientific">Elysia crispata</name>
    <name type="common">lettuce slug</name>
    <dbReference type="NCBI Taxonomy" id="231223"/>
    <lineage>
        <taxon>Eukaryota</taxon>
        <taxon>Metazoa</taxon>
        <taxon>Spiralia</taxon>
        <taxon>Lophotrochozoa</taxon>
        <taxon>Mollusca</taxon>
        <taxon>Gastropoda</taxon>
        <taxon>Heterobranchia</taxon>
        <taxon>Euthyneura</taxon>
        <taxon>Panpulmonata</taxon>
        <taxon>Sacoglossa</taxon>
        <taxon>Placobranchoidea</taxon>
        <taxon>Plakobranchidae</taxon>
        <taxon>Elysia</taxon>
    </lineage>
</organism>
<accession>A0AAE0Z1J7</accession>
<dbReference type="EMBL" id="JAWDGP010004927">
    <property type="protein sequence ID" value="KAK3761239.1"/>
    <property type="molecule type" value="Genomic_DNA"/>
</dbReference>
<reference evidence="1" key="1">
    <citation type="journal article" date="2023" name="G3 (Bethesda)">
        <title>A reference genome for the long-term kleptoplast-retaining sea slug Elysia crispata morphotype clarki.</title>
        <authorList>
            <person name="Eastman K.E."/>
            <person name="Pendleton A.L."/>
            <person name="Shaikh M.A."/>
            <person name="Suttiyut T."/>
            <person name="Ogas R."/>
            <person name="Tomko P."/>
            <person name="Gavelis G."/>
            <person name="Widhalm J.R."/>
            <person name="Wisecaver J.H."/>
        </authorList>
    </citation>
    <scope>NUCLEOTIDE SEQUENCE</scope>
    <source>
        <strain evidence="1">ECLA1</strain>
    </source>
</reference>
<name>A0AAE0Z1J7_9GAST</name>
<gene>
    <name evidence="1" type="ORF">RRG08_022639</name>
</gene>
<proteinExistence type="predicted"/>
<protein>
    <submittedName>
        <fullName evidence="1">Uncharacterized protein</fullName>
    </submittedName>
</protein>
<keyword evidence="2" id="KW-1185">Reference proteome</keyword>
<dbReference type="AlphaFoldDB" id="A0AAE0Z1J7"/>
<evidence type="ECO:0000313" key="2">
    <source>
        <dbReference type="Proteomes" id="UP001283361"/>
    </source>
</evidence>
<sequence length="107" mass="11916">MARGTPGTSDRCNVVVGLQAHETVFTIVLGEHHSTRYRCILGCTRSVVLALISQLQTDENPSQDVFSITEATKRQLDIKFLKMMQTVLSRGDNNVRLQSDIMQVVVP</sequence>
<dbReference type="Proteomes" id="UP001283361">
    <property type="component" value="Unassembled WGS sequence"/>
</dbReference>
<comment type="caution">
    <text evidence="1">The sequence shown here is derived from an EMBL/GenBank/DDBJ whole genome shotgun (WGS) entry which is preliminary data.</text>
</comment>
<evidence type="ECO:0000313" key="1">
    <source>
        <dbReference type="EMBL" id="KAK3761239.1"/>
    </source>
</evidence>